<name>A0A8D9CDE5_9VIRU</name>
<gene>
    <name evidence="1" type="ORF">SLAVMIC_00036</name>
</gene>
<proteinExistence type="predicted"/>
<protein>
    <submittedName>
        <fullName evidence="1">Uncharacterized protein</fullName>
    </submittedName>
</protein>
<sequence length="155" mass="18091">MDNYKKYTQKMKRLSDPKTFGLIPLEDFKIGDRVFWFYPQTQNKQVIIASDPIGEDRPRVRIDHINRDGSTREGGYVNTDELYKKSFFDISDDFTVLTSDEVNTKDFVFILASNGKLWPLKVVDDDYYRSVGDEDNELPLTHAKEYAESGELFKK</sequence>
<reference evidence="1" key="1">
    <citation type="submission" date="2021-06" db="EMBL/GenBank/DDBJ databases">
        <authorList>
            <person name="Gannon L."/>
            <person name="Redgwell R T."/>
            <person name="Michniewski S."/>
            <person name="Harrison D C."/>
            <person name="Millard A."/>
        </authorList>
    </citation>
    <scope>NUCLEOTIDE SEQUENCE</scope>
</reference>
<dbReference type="EMBL" id="OU342829">
    <property type="protein sequence ID" value="CAG7579708.1"/>
    <property type="molecule type" value="Genomic_DNA"/>
</dbReference>
<evidence type="ECO:0000313" key="1">
    <source>
        <dbReference type="EMBL" id="CAG7579708.1"/>
    </source>
</evidence>
<accession>A0A8D9CDE5</accession>
<organism evidence="1">
    <name type="scientific">uncultured marine phage</name>
    <dbReference type="NCBI Taxonomy" id="707152"/>
    <lineage>
        <taxon>Viruses</taxon>
        <taxon>environmental samples</taxon>
    </lineage>
</organism>